<dbReference type="EMBL" id="GBXM01024260">
    <property type="protein sequence ID" value="JAH84317.1"/>
    <property type="molecule type" value="Transcribed_RNA"/>
</dbReference>
<accession>A0A0E9W1U3</accession>
<proteinExistence type="predicted"/>
<organism evidence="1">
    <name type="scientific">Anguilla anguilla</name>
    <name type="common">European freshwater eel</name>
    <name type="synonym">Muraena anguilla</name>
    <dbReference type="NCBI Taxonomy" id="7936"/>
    <lineage>
        <taxon>Eukaryota</taxon>
        <taxon>Metazoa</taxon>
        <taxon>Chordata</taxon>
        <taxon>Craniata</taxon>
        <taxon>Vertebrata</taxon>
        <taxon>Euteleostomi</taxon>
        <taxon>Actinopterygii</taxon>
        <taxon>Neopterygii</taxon>
        <taxon>Teleostei</taxon>
        <taxon>Anguilliformes</taxon>
        <taxon>Anguillidae</taxon>
        <taxon>Anguilla</taxon>
    </lineage>
</organism>
<reference evidence="1" key="2">
    <citation type="journal article" date="2015" name="Fish Shellfish Immunol.">
        <title>Early steps in the European eel (Anguilla anguilla)-Vibrio vulnificus interaction in the gills: Role of the RtxA13 toxin.</title>
        <authorList>
            <person name="Callol A."/>
            <person name="Pajuelo D."/>
            <person name="Ebbesson L."/>
            <person name="Teles M."/>
            <person name="MacKenzie S."/>
            <person name="Amaro C."/>
        </authorList>
    </citation>
    <scope>NUCLEOTIDE SEQUENCE</scope>
</reference>
<name>A0A0E9W1U3_ANGAN</name>
<reference evidence="1" key="1">
    <citation type="submission" date="2014-11" db="EMBL/GenBank/DDBJ databases">
        <authorList>
            <person name="Amaro Gonzalez C."/>
        </authorList>
    </citation>
    <scope>NUCLEOTIDE SEQUENCE</scope>
</reference>
<evidence type="ECO:0000313" key="1">
    <source>
        <dbReference type="EMBL" id="JAH84317.1"/>
    </source>
</evidence>
<protein>
    <submittedName>
        <fullName evidence="1">Uncharacterized protein</fullName>
    </submittedName>
</protein>
<sequence>MYRPVANLFLTRESL</sequence>